<reference evidence="5" key="3">
    <citation type="submission" date="2011-02" db="EMBL/GenBank/DDBJ databases">
        <title>Whole genome sequencing of Leishmania donovani clinical lines reveals dynamic variation related to drug resistance.</title>
        <authorList>
            <person name="Downing T."/>
            <person name="Imamura H."/>
            <person name="Sanders M."/>
            <person name="Decuypere S."/>
            <person name="Hertz-Fowler C."/>
            <person name="Clark T.G."/>
            <person name="Rijal S."/>
            <person name="Sundar S."/>
            <person name="Quail M.A."/>
            <person name="De Doncker S."/>
            <person name="Maes I."/>
            <person name="Vanaerschot M."/>
            <person name="Stark O."/>
            <person name="Schonian G."/>
            <person name="Dujardin J.C."/>
            <person name="Berriman M."/>
        </authorList>
    </citation>
    <scope>NUCLEOTIDE SEQUENCE [LARGE SCALE GENOMIC DNA]</scope>
    <source>
        <strain evidence="5">BPK282A1</strain>
    </source>
</reference>
<dbReference type="OrthoDB" id="273652at2759"/>
<accession>A0A3S7X8Q0</accession>
<dbReference type="EMBL" id="FR799621">
    <property type="protein sequence ID" value="CBZ37874.1"/>
    <property type="molecule type" value="Genomic_DNA"/>
</dbReference>
<dbReference type="Proteomes" id="UP000318447">
    <property type="component" value="Unassembled WGS sequence"/>
</dbReference>
<dbReference type="OMA" id="TWAELTQ"/>
<sequence>MASRGAAACAIRSRAPEVHRVSSDNVALQEEAKSVRERRLALEEVMRQERARRLQAAASRTTATANTSHSSGCAAPPREQQKGEAVDSNRAPQTLEEYRRELDKDCRNKELLRLHYYTSGHLNPADVHFYTVKSRVKEYQRRAPSPPPSARARRLLLPTRKAHLETEMTQPSTRALETISVLEGTSEQWTKSALLRMQANQHVLRRIEERERKEVEHIGRPIVRGTTAPAGRLSALPQPYNAPVTTSAMASRPVHVAEAAVSACDAPRCLAVDRSYTATAPTWRWSPLRQRSPRKTYLTTSPLRLRGRAASPAAAQSDSLFKTSLIDGSSAPLHMSRTVSFPPTSAGHNGRATCSWRPLEYSGTAHLEGRRSWPAYKPIAEQLPSAPSESPGTWAELTQSRSHPRQGLTAPSPPPRDYSARETGEGAPSVPTVGPPITKPKPTLLNGFRMPDTVLKREDLFQGFI</sequence>
<reference evidence="7" key="5">
    <citation type="submission" date="2019-02" db="EMBL/GenBank/DDBJ databases">
        <title>FDA dAtabase for Regulatory Grade micrObial Sequences (FDA-ARGOS): Supporting development and validation of Infectious Disease Dx tests.</title>
        <authorList>
            <person name="Duncan R."/>
            <person name="Fisher C."/>
            <person name="Tallon L."/>
            <person name="Sadzewicz L."/>
            <person name="Sengamalay N."/>
            <person name="Ott S."/>
            <person name="Godinez A."/>
            <person name="Nagaraj S."/>
            <person name="Vavikolanu K."/>
            <person name="Nadendla S."/>
            <person name="Aluvathingal J."/>
            <person name="Sichtig H."/>
        </authorList>
    </citation>
    <scope>NUCLEOTIDE SEQUENCE [LARGE SCALE GENOMIC DNA]</scope>
    <source>
        <strain evidence="7">FDAARGOS_361</strain>
    </source>
</reference>
<evidence type="ECO:0000313" key="7">
    <source>
        <dbReference type="Proteomes" id="UP000318447"/>
    </source>
</evidence>
<organism evidence="2 6">
    <name type="scientific">Leishmania donovani</name>
    <dbReference type="NCBI Taxonomy" id="5661"/>
    <lineage>
        <taxon>Eukaryota</taxon>
        <taxon>Discoba</taxon>
        <taxon>Euglenozoa</taxon>
        <taxon>Kinetoplastea</taxon>
        <taxon>Metakinetoplastina</taxon>
        <taxon>Trypanosomatida</taxon>
        <taxon>Trypanosomatidae</taxon>
        <taxon>Leishmaniinae</taxon>
        <taxon>Leishmania</taxon>
    </lineage>
</organism>
<keyword evidence="6" id="KW-1185">Reference proteome</keyword>
<evidence type="ECO:0000313" key="3">
    <source>
        <dbReference type="EMBL" id="CBZ37874.1"/>
    </source>
</evidence>
<name>A0A3S7X8Q0_LEIDO</name>
<evidence type="ECO:0000313" key="4">
    <source>
        <dbReference type="EMBL" id="TPP40298.1"/>
    </source>
</evidence>
<dbReference type="VEuPathDB" id="TriTrypDB:LdBPK_343970.1"/>
<dbReference type="GeneID" id="13387435"/>
<dbReference type="AlphaFoldDB" id="A0A3S7X8Q0"/>
<protein>
    <submittedName>
        <fullName evidence="2">Uncharacterized protein</fullName>
    </submittedName>
</protein>
<dbReference type="VEuPathDB" id="TriTrypDB:LDHU3_34.6280"/>
<feature type="compositionally biased region" description="Low complexity" evidence="1">
    <location>
        <begin position="54"/>
        <end position="71"/>
    </location>
</feature>
<dbReference type="EMBL" id="RHLC01000004">
    <property type="protein sequence ID" value="TPP40298.1"/>
    <property type="molecule type" value="Genomic_DNA"/>
</dbReference>
<accession>E9BRJ5</accession>
<feature type="compositionally biased region" description="Polar residues" evidence="1">
    <location>
        <begin position="385"/>
        <end position="401"/>
    </location>
</feature>
<evidence type="ECO:0000313" key="5">
    <source>
        <dbReference type="Proteomes" id="UP000008980"/>
    </source>
</evidence>
<dbReference type="KEGG" id="ldo:LDBPK_343970"/>
<reference evidence="2 6" key="4">
    <citation type="journal article" date="2018" name="Sci. Rep.">
        <title>A complete Leishmania donovani reference genome identifies novel genetic variations associated with virulence.</title>
        <authorList>
            <person name="Lypaczewski P."/>
            <person name="Hoshizaki J."/>
            <person name="Zhang W.-W."/>
            <person name="McCall L.-I."/>
            <person name="Torcivia-Rodriguez J."/>
            <person name="Simonyan V."/>
            <person name="Kaur A."/>
            <person name="Dewar K."/>
            <person name="Matlashewski G."/>
        </authorList>
    </citation>
    <scope>NUCLEOTIDE SEQUENCE [LARGE SCALE GENOMIC DNA]</scope>
    <source>
        <strain evidence="2 6">LdCL</strain>
    </source>
</reference>
<proteinExistence type="predicted"/>
<reference evidence="3" key="2">
    <citation type="submission" date="2011-01" db="EMBL/GenBank/DDBJ databases">
        <authorList>
            <person name="Zhao B.P."/>
            <person name="Ren Z.A."/>
            <person name="Li C.D."/>
        </authorList>
    </citation>
    <scope>NUCLEOTIDE SEQUENCE</scope>
    <source>
        <strain evidence="3">BPK282A1</strain>
    </source>
</reference>
<evidence type="ECO:0000313" key="6">
    <source>
        <dbReference type="Proteomes" id="UP000274082"/>
    </source>
</evidence>
<gene>
    <name evidence="4" type="ORF">CGC21_27260</name>
    <name evidence="3" type="ORF">LDBPK_343970</name>
    <name evidence="2" type="ORF">LdCL_340049100</name>
</gene>
<feature type="region of interest" description="Disordered" evidence="1">
    <location>
        <begin position="382"/>
        <end position="445"/>
    </location>
</feature>
<evidence type="ECO:0000256" key="1">
    <source>
        <dbReference type="SAM" id="MobiDB-lite"/>
    </source>
</evidence>
<reference evidence="3 5" key="1">
    <citation type="journal article" date="2011" name="Genome Res.">
        <title>Whole genome sequencing of multiple Leishmania donovani clinical isolates provides insights into population structure and mechanisms of drug resistance.</title>
        <authorList>
            <person name="Downing T."/>
            <person name="Imamura H."/>
            <person name="Decuypere S."/>
            <person name="Clark T.G."/>
            <person name="Coombs G.H."/>
            <person name="Cotton J.A."/>
            <person name="Hilley J.D."/>
            <person name="de Doncker S."/>
            <person name="Maes I."/>
            <person name="Mottram J.C."/>
            <person name="Quail M.A."/>
            <person name="Rijal S."/>
            <person name="Sanders M."/>
            <person name="Schonian G."/>
            <person name="Stark O."/>
            <person name="Sundar S."/>
            <person name="Vanaerschot M."/>
            <person name="Hertz-Fowler C."/>
            <person name="Dujardin J.C."/>
            <person name="Berriman M."/>
        </authorList>
    </citation>
    <scope>NUCLEOTIDE SEQUENCE [LARGE SCALE GENOMIC DNA]</scope>
    <source>
        <strain evidence="3 5">BPK282A1</strain>
    </source>
</reference>
<dbReference type="EMBL" id="CP029533">
    <property type="protein sequence ID" value="AYU82764.1"/>
    <property type="molecule type" value="Genomic_DNA"/>
</dbReference>
<dbReference type="RefSeq" id="XP_003864556.1">
    <property type="nucleotide sequence ID" value="XM_003864508.1"/>
</dbReference>
<dbReference type="Proteomes" id="UP000274082">
    <property type="component" value="Chromosome 34"/>
</dbReference>
<evidence type="ECO:0000313" key="2">
    <source>
        <dbReference type="EMBL" id="AYU82764.1"/>
    </source>
</evidence>
<dbReference type="Proteomes" id="UP000008980">
    <property type="component" value="Chromosome 34"/>
</dbReference>
<feature type="region of interest" description="Disordered" evidence="1">
    <location>
        <begin position="50"/>
        <end position="94"/>
    </location>
</feature>
<reference evidence="4" key="6">
    <citation type="submission" date="2019-02" db="EMBL/GenBank/DDBJ databases">
        <title>FDA dAtabase for Regulatory Grade micrObial Sequences (FDA-ARGOS): Supporting development and validation of Infectious Disease Dx tests.</title>
        <authorList>
            <person name="Duncan R."/>
            <person name="Fisher C."/>
            <person name="Tallon L.J."/>
            <person name="Sadzewicz L."/>
            <person name="Sengamalay N."/>
            <person name="Ott S."/>
            <person name="Godinez A."/>
            <person name="Nagaraj S."/>
            <person name="Nadendla S."/>
            <person name="Sichtig H."/>
        </authorList>
    </citation>
    <scope>NUCLEOTIDE SEQUENCE</scope>
    <source>
        <strain evidence="4">FDAARGOS_361</strain>
    </source>
</reference>
<dbReference type="VEuPathDB" id="TriTrypDB:LdCL_340049100"/>